<dbReference type="GO" id="GO:0008270">
    <property type="term" value="F:zinc ion binding"/>
    <property type="evidence" value="ECO:0007669"/>
    <property type="project" value="InterPro"/>
</dbReference>
<dbReference type="PANTHER" id="PTHR42940">
    <property type="entry name" value="ALCOHOL DEHYDROGENASE 1-RELATED"/>
    <property type="match status" value="1"/>
</dbReference>
<comment type="similarity">
    <text evidence="2 6">Belongs to the zinc-containing alcohol dehydrogenase family.</text>
</comment>
<reference evidence="9 10" key="1">
    <citation type="submission" date="2023-08" db="EMBL/GenBank/DDBJ databases">
        <title>Black Yeasts Isolated from many extreme environments.</title>
        <authorList>
            <person name="Coleine C."/>
            <person name="Stajich J.E."/>
            <person name="Selbmann L."/>
        </authorList>
    </citation>
    <scope>NUCLEOTIDE SEQUENCE [LARGE SCALE GENOMIC DNA]</scope>
    <source>
        <strain evidence="9 10">CCFEE 5935</strain>
    </source>
</reference>
<comment type="caution">
    <text evidence="9">The sequence shown here is derived from an EMBL/GenBank/DDBJ whole genome shotgun (WGS) entry which is preliminary data.</text>
</comment>
<organism evidence="9 10">
    <name type="scientific">Saxophila tyrrhenica</name>
    <dbReference type="NCBI Taxonomy" id="1690608"/>
    <lineage>
        <taxon>Eukaryota</taxon>
        <taxon>Fungi</taxon>
        <taxon>Dikarya</taxon>
        <taxon>Ascomycota</taxon>
        <taxon>Pezizomycotina</taxon>
        <taxon>Dothideomycetes</taxon>
        <taxon>Dothideomycetidae</taxon>
        <taxon>Mycosphaerellales</taxon>
        <taxon>Extremaceae</taxon>
        <taxon>Saxophila</taxon>
    </lineage>
</organism>
<evidence type="ECO:0000313" key="10">
    <source>
        <dbReference type="Proteomes" id="UP001337655"/>
    </source>
</evidence>
<evidence type="ECO:0000256" key="2">
    <source>
        <dbReference type="ARBA" id="ARBA00008072"/>
    </source>
</evidence>
<protein>
    <recommendedName>
        <fullName evidence="8">Enoyl reductase (ER) domain-containing protein</fullName>
    </recommendedName>
</protein>
<keyword evidence="4 6" id="KW-0862">Zinc</keyword>
<feature type="domain" description="Enoyl reductase (ER)" evidence="8">
    <location>
        <begin position="16"/>
        <end position="356"/>
    </location>
</feature>
<keyword evidence="3 6" id="KW-0479">Metal-binding</keyword>
<dbReference type="EMBL" id="JAVRRT010000008">
    <property type="protein sequence ID" value="KAK5169725.1"/>
    <property type="molecule type" value="Genomic_DNA"/>
</dbReference>
<comment type="cofactor">
    <cofactor evidence="1 6">
        <name>Zn(2+)</name>
        <dbReference type="ChEBI" id="CHEBI:29105"/>
    </cofactor>
</comment>
<proteinExistence type="inferred from homology"/>
<dbReference type="Pfam" id="PF00107">
    <property type="entry name" value="ADH_zinc_N"/>
    <property type="match status" value="1"/>
</dbReference>
<dbReference type="InterPro" id="IPR013154">
    <property type="entry name" value="ADH-like_N"/>
</dbReference>
<dbReference type="PANTHER" id="PTHR42940:SF8">
    <property type="entry name" value="VACUOLAR PROTEIN SORTING-ASSOCIATED PROTEIN 11"/>
    <property type="match status" value="1"/>
</dbReference>
<dbReference type="InterPro" id="IPR036291">
    <property type="entry name" value="NAD(P)-bd_dom_sf"/>
</dbReference>
<dbReference type="RefSeq" id="XP_064659071.1">
    <property type="nucleotide sequence ID" value="XM_064802946.1"/>
</dbReference>
<feature type="region of interest" description="Disordered" evidence="7">
    <location>
        <begin position="1"/>
        <end position="25"/>
    </location>
</feature>
<evidence type="ECO:0000256" key="4">
    <source>
        <dbReference type="ARBA" id="ARBA00022833"/>
    </source>
</evidence>
<dbReference type="InterPro" id="IPR020843">
    <property type="entry name" value="ER"/>
</dbReference>
<dbReference type="Proteomes" id="UP001337655">
    <property type="component" value="Unassembled WGS sequence"/>
</dbReference>
<keyword evidence="10" id="KW-1185">Reference proteome</keyword>
<dbReference type="Gene3D" id="3.90.180.10">
    <property type="entry name" value="Medium-chain alcohol dehydrogenases, catalytic domain"/>
    <property type="match status" value="1"/>
</dbReference>
<dbReference type="SUPFAM" id="SSF51735">
    <property type="entry name" value="NAD(P)-binding Rossmann-fold domains"/>
    <property type="match status" value="1"/>
</dbReference>
<evidence type="ECO:0000256" key="7">
    <source>
        <dbReference type="SAM" id="MobiDB-lite"/>
    </source>
</evidence>
<evidence type="ECO:0000256" key="3">
    <source>
        <dbReference type="ARBA" id="ARBA00022723"/>
    </source>
</evidence>
<evidence type="ECO:0000256" key="1">
    <source>
        <dbReference type="ARBA" id="ARBA00001947"/>
    </source>
</evidence>
<dbReference type="AlphaFoldDB" id="A0AAV9PA10"/>
<accession>A0AAV9PA10</accession>
<dbReference type="CDD" id="cd08254">
    <property type="entry name" value="hydroxyacyl_CoA_DH"/>
    <property type="match status" value="1"/>
</dbReference>
<dbReference type="InterPro" id="IPR011032">
    <property type="entry name" value="GroES-like_sf"/>
</dbReference>
<dbReference type="PROSITE" id="PS00059">
    <property type="entry name" value="ADH_ZINC"/>
    <property type="match status" value="1"/>
</dbReference>
<dbReference type="Pfam" id="PF08240">
    <property type="entry name" value="ADH_N"/>
    <property type="match status" value="1"/>
</dbReference>
<dbReference type="Gene3D" id="3.40.50.720">
    <property type="entry name" value="NAD(P)-binding Rossmann-like Domain"/>
    <property type="match status" value="1"/>
</dbReference>
<dbReference type="GO" id="GO:0016491">
    <property type="term" value="F:oxidoreductase activity"/>
    <property type="evidence" value="ECO:0007669"/>
    <property type="project" value="UniProtKB-KW"/>
</dbReference>
<keyword evidence="5" id="KW-0560">Oxidoreductase</keyword>
<evidence type="ECO:0000256" key="5">
    <source>
        <dbReference type="ARBA" id="ARBA00023002"/>
    </source>
</evidence>
<dbReference type="SUPFAM" id="SSF50129">
    <property type="entry name" value="GroES-like"/>
    <property type="match status" value="1"/>
</dbReference>
<dbReference type="SMART" id="SM00829">
    <property type="entry name" value="PKS_ER"/>
    <property type="match status" value="1"/>
</dbReference>
<dbReference type="InterPro" id="IPR013149">
    <property type="entry name" value="ADH-like_C"/>
</dbReference>
<evidence type="ECO:0000256" key="6">
    <source>
        <dbReference type="RuleBase" id="RU361277"/>
    </source>
</evidence>
<sequence>MSSIPKTMQAWRKHNGNPEPQLDTIPVPSVPDDGFLVKILAAGVCHSDVTILANDETRLPYYRDPFTIGHEGCGEIVAIGSSVPSGPEASQLKVGNRVAINPVAGCSDTSCPECGNGLPQLCQTEEGTHHGLGQDGSFAEFIAIHHRAALKVPDGVSPAAAAVATDAVMTSHHAIISRAKIRKEQTVFVFGLGGLGMNAVQILLGVGCRLFVTDVREGPIEEAVRLGVPRENVVPVGKGVQEWVRGKGWEGKIDVVVDFAGAQQTFSDAEVIVRRGGTILNVGLLEHSHKTSHVMNLIKAITVLYTFGGHSADIVAGMKMIADGTLTPQVETARMKDFPKVLNDLHEGRVKSRMVLIPQGVEAKL</sequence>
<name>A0AAV9PA10_9PEZI</name>
<gene>
    <name evidence="9" type="ORF">LTR77_005703</name>
</gene>
<dbReference type="GeneID" id="89927044"/>
<evidence type="ECO:0000313" key="9">
    <source>
        <dbReference type="EMBL" id="KAK5169725.1"/>
    </source>
</evidence>
<evidence type="ECO:0000259" key="8">
    <source>
        <dbReference type="SMART" id="SM00829"/>
    </source>
</evidence>
<dbReference type="InterPro" id="IPR002328">
    <property type="entry name" value="ADH_Zn_CS"/>
</dbReference>